<dbReference type="EMBL" id="CP012332">
    <property type="protein sequence ID" value="AKU92335.1"/>
    <property type="molecule type" value="Genomic_DNA"/>
</dbReference>
<dbReference type="AlphaFoldDB" id="A0A0K1PFN8"/>
<dbReference type="OrthoDB" id="5520471at2"/>
<dbReference type="Proteomes" id="UP000055590">
    <property type="component" value="Chromosome"/>
</dbReference>
<sequence>MRIEHACGLAVGAALALAGCGKTFTPASYVDKLRILAIRADQPELAPPVLGEDGKPLEPQPAGHPPSSSRIRTLVADPAQLDEPSRVVTLLAIGCTPDPANPAAASLCNSFAAVQDPTAIAAMLAKEACVPGGDSQGNTQGVGISFLGLEVCAMGKPCEPVSLQTPSGAVELPQPVFEIPEALRLESLPPGTPARVLGIQASVTELAIAASPDELLLGADPAIPCSIPLAVAINLDRLGDERERVTGLKRLQIRGPDATDEPNENPAIDGIEAERRPLPAELVEPIPAVALFRRGAATGLSASLPEGAKRQRFSRFDVQGNKIREEDESWMYSWFITAGAVGDLRTRDAGTFNVWTAPTGKKNDPVPTSGRVFLYSVVRDGRGGSDWAVREVRIRD</sequence>
<organism evidence="2 3">
    <name type="scientific">Vulgatibacter incomptus</name>
    <dbReference type="NCBI Taxonomy" id="1391653"/>
    <lineage>
        <taxon>Bacteria</taxon>
        <taxon>Pseudomonadati</taxon>
        <taxon>Myxococcota</taxon>
        <taxon>Myxococcia</taxon>
        <taxon>Myxococcales</taxon>
        <taxon>Cystobacterineae</taxon>
        <taxon>Vulgatibacteraceae</taxon>
        <taxon>Vulgatibacter</taxon>
    </lineage>
</organism>
<keyword evidence="2" id="KW-0449">Lipoprotein</keyword>
<evidence type="ECO:0000256" key="1">
    <source>
        <dbReference type="SAM" id="MobiDB-lite"/>
    </source>
</evidence>
<proteinExistence type="predicted"/>
<reference evidence="2 3" key="1">
    <citation type="submission" date="2015-08" db="EMBL/GenBank/DDBJ databases">
        <authorList>
            <person name="Babu N.S."/>
            <person name="Beckwith C.J."/>
            <person name="Beseler K.G."/>
            <person name="Brison A."/>
            <person name="Carone J.V."/>
            <person name="Caskin T.P."/>
            <person name="Diamond M."/>
            <person name="Durham M.E."/>
            <person name="Foxe J.M."/>
            <person name="Go M."/>
            <person name="Henderson B.A."/>
            <person name="Jones I.B."/>
            <person name="McGettigan J.A."/>
            <person name="Micheletti S.J."/>
            <person name="Nasrallah M.E."/>
            <person name="Ortiz D."/>
            <person name="Piller C.R."/>
            <person name="Privatt S.R."/>
            <person name="Schneider S.L."/>
            <person name="Sharp S."/>
            <person name="Smith T.C."/>
            <person name="Stanton J.D."/>
            <person name="Ullery H.E."/>
            <person name="Wilson R.J."/>
            <person name="Serrano M.G."/>
            <person name="Buck G."/>
            <person name="Lee V."/>
            <person name="Wang Y."/>
            <person name="Carvalho R."/>
            <person name="Voegtly L."/>
            <person name="Shi R."/>
            <person name="Duckworth R."/>
            <person name="Johnson A."/>
            <person name="Loviza R."/>
            <person name="Walstead R."/>
            <person name="Shah Z."/>
            <person name="Kiflezghi M."/>
            <person name="Wade K."/>
            <person name="Ball S.L."/>
            <person name="Bradley K.W."/>
            <person name="Asai D.J."/>
            <person name="Bowman C.A."/>
            <person name="Russell D.A."/>
            <person name="Pope W.H."/>
            <person name="Jacobs-Sera D."/>
            <person name="Hendrix R.W."/>
            <person name="Hatfull G.F."/>
        </authorList>
    </citation>
    <scope>NUCLEOTIDE SEQUENCE [LARGE SCALE GENOMIC DNA]</scope>
    <source>
        <strain evidence="2 3">DSM 27710</strain>
    </source>
</reference>
<accession>A0A0K1PFN8</accession>
<name>A0A0K1PFN8_9BACT</name>
<evidence type="ECO:0000313" key="2">
    <source>
        <dbReference type="EMBL" id="AKU92335.1"/>
    </source>
</evidence>
<feature type="region of interest" description="Disordered" evidence="1">
    <location>
        <begin position="46"/>
        <end position="69"/>
    </location>
</feature>
<dbReference type="PROSITE" id="PS51257">
    <property type="entry name" value="PROKAR_LIPOPROTEIN"/>
    <property type="match status" value="1"/>
</dbReference>
<dbReference type="KEGG" id="vin:AKJ08_2722"/>
<evidence type="ECO:0000313" key="3">
    <source>
        <dbReference type="Proteomes" id="UP000055590"/>
    </source>
</evidence>
<gene>
    <name evidence="2" type="ORF">AKJ08_2722</name>
</gene>
<keyword evidence="3" id="KW-1185">Reference proteome</keyword>
<protein>
    <submittedName>
        <fullName evidence="2">Putative lipoprotein</fullName>
    </submittedName>
</protein>
<dbReference type="STRING" id="1391653.AKJ08_2722"/>
<dbReference type="RefSeq" id="WP_050726516.1">
    <property type="nucleotide sequence ID" value="NZ_CP012332.1"/>
</dbReference>